<gene>
    <name evidence="1" type="ORF">GCM10011514_52280</name>
</gene>
<comment type="caution">
    <text evidence="1">The sequence shown here is derived from an EMBL/GenBank/DDBJ whole genome shotgun (WGS) entry which is preliminary data.</text>
</comment>
<dbReference type="Pfam" id="PF13576">
    <property type="entry name" value="Pentapeptide_3"/>
    <property type="match status" value="2"/>
</dbReference>
<dbReference type="Gene3D" id="2.160.20.80">
    <property type="entry name" value="E3 ubiquitin-protein ligase SopA"/>
    <property type="match status" value="1"/>
</dbReference>
<protein>
    <recommendedName>
        <fullName evidence="3">Pentapeptide repeat-containing protein</fullName>
    </recommendedName>
</protein>
<dbReference type="Proteomes" id="UP000609064">
    <property type="component" value="Unassembled WGS sequence"/>
</dbReference>
<organism evidence="1 2">
    <name type="scientific">Emticicia aquatilis</name>
    <dbReference type="NCBI Taxonomy" id="1537369"/>
    <lineage>
        <taxon>Bacteria</taxon>
        <taxon>Pseudomonadati</taxon>
        <taxon>Bacteroidota</taxon>
        <taxon>Cytophagia</taxon>
        <taxon>Cytophagales</taxon>
        <taxon>Leadbetterellaceae</taxon>
        <taxon>Emticicia</taxon>
    </lineage>
</organism>
<evidence type="ECO:0008006" key="3">
    <source>
        <dbReference type="Google" id="ProtNLM"/>
    </source>
</evidence>
<keyword evidence="2" id="KW-1185">Reference proteome</keyword>
<name>A0A916Z8P7_9BACT</name>
<accession>A0A916Z8P7</accession>
<proteinExistence type="predicted"/>
<reference evidence="1" key="1">
    <citation type="journal article" date="2014" name="Int. J. Syst. Evol. Microbiol.">
        <title>Complete genome sequence of Corynebacterium casei LMG S-19264T (=DSM 44701T), isolated from a smear-ripened cheese.</title>
        <authorList>
            <consortium name="US DOE Joint Genome Institute (JGI-PGF)"/>
            <person name="Walter F."/>
            <person name="Albersmeier A."/>
            <person name="Kalinowski J."/>
            <person name="Ruckert C."/>
        </authorList>
    </citation>
    <scope>NUCLEOTIDE SEQUENCE</scope>
    <source>
        <strain evidence="1">CGMCC 1.15958</strain>
    </source>
</reference>
<dbReference type="EMBL" id="BMKK01000018">
    <property type="protein sequence ID" value="GGD81749.1"/>
    <property type="molecule type" value="Genomic_DNA"/>
</dbReference>
<dbReference type="AlphaFoldDB" id="A0A916Z8P7"/>
<sequence>MLFAFVGTTASAQKEVSAKTIFEAIDKGQTVDYQDATIVGDLDLTELSNRKRIKNKGNYEEYKSYVEVPISFRNCTFKGDIIAYKNLEEEKSRKIGNGSVNWNIGDGTTYTTDFEKAVVFENCSFAGKTEFKYSDFAEKASFGGAKFSKDANFKYADFKQEVIFAKSDFDEYANFKYTSFKQDADFFDVRFKNYADFKYANFGERVTFKSTAFSNQADFKYAEFRNDANFDNTKFKAGIDMKYSNGKKYMNK</sequence>
<reference evidence="1" key="2">
    <citation type="submission" date="2020-09" db="EMBL/GenBank/DDBJ databases">
        <authorList>
            <person name="Sun Q."/>
            <person name="Zhou Y."/>
        </authorList>
    </citation>
    <scope>NUCLEOTIDE SEQUENCE</scope>
    <source>
        <strain evidence="1">CGMCC 1.15958</strain>
    </source>
</reference>
<evidence type="ECO:0000313" key="2">
    <source>
        <dbReference type="Proteomes" id="UP000609064"/>
    </source>
</evidence>
<evidence type="ECO:0000313" key="1">
    <source>
        <dbReference type="EMBL" id="GGD81749.1"/>
    </source>
</evidence>
<dbReference type="InterPro" id="IPR001646">
    <property type="entry name" value="5peptide_repeat"/>
</dbReference>